<dbReference type="EMBL" id="ALPT02000035">
    <property type="protein sequence ID" value="KGA97197.1"/>
    <property type="molecule type" value="Genomic_DNA"/>
</dbReference>
<dbReference type="STRING" id="1218173.BALCAV_0211825"/>
<dbReference type="Proteomes" id="UP000297014">
    <property type="component" value="Unassembled WGS sequence"/>
</dbReference>
<evidence type="ECO:0000313" key="4">
    <source>
        <dbReference type="Proteomes" id="UP000002754"/>
    </source>
</evidence>
<reference evidence="2 4" key="1">
    <citation type="journal article" date="2014" name="Genome Announc.">
        <title>Draft Genome Sequence of Bacillus alcalophilus AV1934, a Classic Alkaliphile Isolated from Human Feces in 1934.</title>
        <authorList>
            <person name="Attie O."/>
            <person name="Jayaprakash A."/>
            <person name="Shah H."/>
            <person name="Paulsen I.T."/>
            <person name="Morino M."/>
            <person name="Takahashi Y."/>
            <person name="Narumi I."/>
            <person name="Sachidanandam R."/>
            <person name="Satoh K."/>
            <person name="Ito M."/>
            <person name="Krulwich T.A."/>
        </authorList>
    </citation>
    <scope>NUCLEOTIDE SEQUENCE [LARGE SCALE GENOMIC DNA]</scope>
    <source>
        <strain evidence="2 4">AV1934</strain>
    </source>
</reference>
<organism evidence="2 4">
    <name type="scientific">Alkalihalobacillus alcalophilus ATCC 27647 = CGMCC 1.3604</name>
    <dbReference type="NCBI Taxonomy" id="1218173"/>
    <lineage>
        <taxon>Bacteria</taxon>
        <taxon>Bacillati</taxon>
        <taxon>Bacillota</taxon>
        <taxon>Bacilli</taxon>
        <taxon>Bacillales</taxon>
        <taxon>Bacillaceae</taxon>
        <taxon>Alkalihalobacillus</taxon>
    </lineage>
</organism>
<comment type="caution">
    <text evidence="2">The sequence shown here is derived from an EMBL/GenBank/DDBJ whole genome shotgun (WGS) entry which is preliminary data.</text>
</comment>
<proteinExistence type="predicted"/>
<keyword evidence="1" id="KW-0812">Transmembrane</keyword>
<dbReference type="eggNOG" id="ENOG5030DK7">
    <property type="taxonomic scope" value="Bacteria"/>
</dbReference>
<feature type="transmembrane region" description="Helical" evidence="1">
    <location>
        <begin position="12"/>
        <end position="33"/>
    </location>
</feature>
<keyword evidence="1" id="KW-0472">Membrane</keyword>
<reference evidence="3 5" key="2">
    <citation type="submission" date="2014-01" db="EMBL/GenBank/DDBJ databases">
        <title>Draft genome sequencing of Bacillus alcalophilus CGMCC 1.3604.</title>
        <authorList>
            <person name="Yang J."/>
            <person name="Diao L."/>
            <person name="Yang S."/>
        </authorList>
    </citation>
    <scope>NUCLEOTIDE SEQUENCE [LARGE SCALE GENOMIC DNA]</scope>
    <source>
        <strain evidence="3 5">CGMCC 1.3604</strain>
    </source>
</reference>
<feature type="transmembrane region" description="Helical" evidence="1">
    <location>
        <begin position="53"/>
        <end position="76"/>
    </location>
</feature>
<evidence type="ECO:0000313" key="3">
    <source>
        <dbReference type="EMBL" id="THG90871.1"/>
    </source>
</evidence>
<evidence type="ECO:0000313" key="2">
    <source>
        <dbReference type="EMBL" id="KGA97197.1"/>
    </source>
</evidence>
<gene>
    <name evidence="3" type="ORF">AJ85_08385</name>
    <name evidence="2" type="ORF">BALCAV_0211825</name>
</gene>
<name>A0A094YUM3_ALKAL</name>
<dbReference type="RefSeq" id="WP_004428133.1">
    <property type="nucleotide sequence ID" value="NZ_ALPT02000035.1"/>
</dbReference>
<sequence>MKRYSNRVAKFLFVVGVLIAFLGVLMSGLYFYFEIKSANEYHYYNNEWEMWRMAFSSFTYSLNSIGFTGFFLIAAAELIQVLHNQNNTPVLTYTDHPPAEKTEGVEALAEKEEPIHQLKAAEQFKVHHFFDQLGLKVDDIIVPPYEGYCIVLINDDAQLIEIGEFQPKILKFHDYPEIMEWYKNREE</sequence>
<dbReference type="AlphaFoldDB" id="A0A094YUM3"/>
<evidence type="ECO:0000313" key="5">
    <source>
        <dbReference type="Proteomes" id="UP000297014"/>
    </source>
</evidence>
<keyword evidence="1" id="KW-1133">Transmembrane helix</keyword>
<dbReference type="Proteomes" id="UP000002754">
    <property type="component" value="Unassembled WGS sequence"/>
</dbReference>
<dbReference type="EMBL" id="JALP01000107">
    <property type="protein sequence ID" value="THG90871.1"/>
    <property type="molecule type" value="Genomic_DNA"/>
</dbReference>
<evidence type="ECO:0000256" key="1">
    <source>
        <dbReference type="SAM" id="Phobius"/>
    </source>
</evidence>
<protein>
    <submittedName>
        <fullName evidence="2">Uncharacterized protein</fullName>
    </submittedName>
</protein>
<keyword evidence="4" id="KW-1185">Reference proteome</keyword>
<dbReference type="OrthoDB" id="2879167at2"/>
<accession>A0A094YUM3</accession>